<organism evidence="2 3">
    <name type="scientific">Methanoculleus chikugoensis</name>
    <dbReference type="NCBI Taxonomy" id="118126"/>
    <lineage>
        <taxon>Archaea</taxon>
        <taxon>Methanobacteriati</taxon>
        <taxon>Methanobacteriota</taxon>
        <taxon>Stenosarchaea group</taxon>
        <taxon>Methanomicrobia</taxon>
        <taxon>Methanomicrobiales</taxon>
        <taxon>Methanomicrobiaceae</taxon>
        <taxon>Methanoculleus</taxon>
    </lineage>
</organism>
<dbReference type="OrthoDB" id="350952at2157"/>
<dbReference type="STRING" id="118126.L21_1209"/>
<dbReference type="EC" id="2.7.7.-" evidence="2"/>
<dbReference type="PIRSF" id="PIRSF038925">
    <property type="entry name" value="AMP-prot_trans"/>
    <property type="match status" value="1"/>
</dbReference>
<dbReference type="AlphaFoldDB" id="A0A1M4MK90"/>
<dbReference type="InterPro" id="IPR003812">
    <property type="entry name" value="Fido"/>
</dbReference>
<keyword evidence="2" id="KW-0548">Nucleotidyltransferase</keyword>
<dbReference type="InterPro" id="IPR036597">
    <property type="entry name" value="Fido-like_dom_sf"/>
</dbReference>
<dbReference type="PROSITE" id="PS51459">
    <property type="entry name" value="FIDO"/>
    <property type="match status" value="1"/>
</dbReference>
<dbReference type="PANTHER" id="PTHR13504">
    <property type="entry name" value="FIDO DOMAIN-CONTAINING PROTEIN DDB_G0283145"/>
    <property type="match status" value="1"/>
</dbReference>
<evidence type="ECO:0000259" key="1">
    <source>
        <dbReference type="PROSITE" id="PS51459"/>
    </source>
</evidence>
<feature type="domain" description="Fido" evidence="1">
    <location>
        <begin position="114"/>
        <end position="263"/>
    </location>
</feature>
<dbReference type="GO" id="GO:0016779">
    <property type="term" value="F:nucleotidyltransferase activity"/>
    <property type="evidence" value="ECO:0007669"/>
    <property type="project" value="UniProtKB-KW"/>
</dbReference>
<name>A0A1M4MK90_9EURY</name>
<dbReference type="InterPro" id="IPR025758">
    <property type="entry name" value="Fic/DOC_N"/>
</dbReference>
<dbReference type="Pfam" id="PF13784">
    <property type="entry name" value="Fic_N"/>
    <property type="match status" value="1"/>
</dbReference>
<gene>
    <name evidence="2" type="ORF">L21_1209</name>
</gene>
<accession>A0A1M4MK90</accession>
<evidence type="ECO:0000313" key="3">
    <source>
        <dbReference type="Proteomes" id="UP000184671"/>
    </source>
</evidence>
<dbReference type="RefSeq" id="WP_074369585.1">
    <property type="nucleotide sequence ID" value="NZ_FMID01000028.1"/>
</dbReference>
<dbReference type="PANTHER" id="PTHR13504:SF38">
    <property type="entry name" value="FIDO DOMAIN-CONTAINING PROTEIN"/>
    <property type="match status" value="1"/>
</dbReference>
<dbReference type="EMBL" id="FMID01000028">
    <property type="protein sequence ID" value="SCL75313.1"/>
    <property type="molecule type" value="Genomic_DNA"/>
</dbReference>
<dbReference type="SUPFAM" id="SSF140931">
    <property type="entry name" value="Fic-like"/>
    <property type="match status" value="1"/>
</dbReference>
<keyword evidence="2" id="KW-0808">Transferase</keyword>
<proteinExistence type="predicted"/>
<dbReference type="InterPro" id="IPR026287">
    <property type="entry name" value="SoFic-like"/>
</dbReference>
<sequence length="369" mass="40935">MTVQPYVPEPLPPAGIDWEAHIPRIASANRALARYDGILQAIPNPRLLLSPLLTQEAVLSSRIEGTQASLEDVLRFEANPKEPIGDAALADIREIINYREALNTAVEALKTRRLDLALVCDLHRVLLSGSRGMDREPGCVRTIQNFIGRDAQIEHAIYIPPAPEDLSGALGDWEAYLQGGELDVLVQLSVLKAQFELIHPFCDGNGRIGRMLVPLILYDKGLIGSPMFYISAYLERNRPVYYERLLAVSRDGDWNGWIAFFLHAIEEQAGANGRKATAILDLYDEMKQTVPEVTRSQYAVAALDALFKTPIFSSAEFFEQAAIPRRAAERILQQLREHGIIAVLAEGGGRRAATYAFPRLLAITEGDRL</sequence>
<protein>
    <submittedName>
        <fullName evidence="2">Adenosine monophosphate-protein transferase SoFic</fullName>
        <ecNumber evidence="2">2.7.7.-</ecNumber>
    </submittedName>
</protein>
<reference evidence="2 3" key="1">
    <citation type="submission" date="2016-08" db="EMBL/GenBank/DDBJ databases">
        <authorList>
            <person name="Seilhamer J.J."/>
        </authorList>
    </citation>
    <scope>NUCLEOTIDE SEQUENCE [LARGE SCALE GENOMIC DNA]</scope>
    <source>
        <strain evidence="2">L21-II-0</strain>
    </source>
</reference>
<dbReference type="Pfam" id="PF02661">
    <property type="entry name" value="Fic"/>
    <property type="match status" value="1"/>
</dbReference>
<dbReference type="Gene3D" id="1.10.3290.10">
    <property type="entry name" value="Fido-like domain"/>
    <property type="match status" value="1"/>
</dbReference>
<evidence type="ECO:0000313" key="2">
    <source>
        <dbReference type="EMBL" id="SCL75313.1"/>
    </source>
</evidence>
<dbReference type="InterPro" id="IPR040198">
    <property type="entry name" value="Fido_containing"/>
</dbReference>
<dbReference type="Proteomes" id="UP000184671">
    <property type="component" value="Unassembled WGS sequence"/>
</dbReference>